<gene>
    <name evidence="2" type="ORF">BWR18_10065</name>
</gene>
<organism evidence="2 3">
    <name type="scientific">Tateyamaria omphalii</name>
    <dbReference type="NCBI Taxonomy" id="299262"/>
    <lineage>
        <taxon>Bacteria</taxon>
        <taxon>Pseudomonadati</taxon>
        <taxon>Pseudomonadota</taxon>
        <taxon>Alphaproteobacteria</taxon>
        <taxon>Rhodobacterales</taxon>
        <taxon>Roseobacteraceae</taxon>
        <taxon>Tateyamaria</taxon>
    </lineage>
</organism>
<dbReference type="InterPro" id="IPR036779">
    <property type="entry name" value="LysM_dom_sf"/>
</dbReference>
<dbReference type="PROSITE" id="PS51782">
    <property type="entry name" value="LYSM"/>
    <property type="match status" value="1"/>
</dbReference>
<evidence type="ECO:0000313" key="3">
    <source>
        <dbReference type="Proteomes" id="UP000186336"/>
    </source>
</evidence>
<evidence type="ECO:0000259" key="1">
    <source>
        <dbReference type="PROSITE" id="PS51782"/>
    </source>
</evidence>
<dbReference type="STRING" id="299262.BWR18_10065"/>
<dbReference type="OrthoDB" id="9815939at2"/>
<dbReference type="Gene3D" id="3.10.350.10">
    <property type="entry name" value="LysM domain"/>
    <property type="match status" value="1"/>
</dbReference>
<accession>A0A1P8MVG0</accession>
<dbReference type="InterPro" id="IPR018392">
    <property type="entry name" value="LysM"/>
</dbReference>
<proteinExistence type="predicted"/>
<dbReference type="EMBL" id="CP019312">
    <property type="protein sequence ID" value="APX11983.1"/>
    <property type="molecule type" value="Genomic_DNA"/>
</dbReference>
<protein>
    <submittedName>
        <fullName evidence="2">Peptidoglycan-binding protein</fullName>
    </submittedName>
</protein>
<dbReference type="Proteomes" id="UP000186336">
    <property type="component" value="Chromosome"/>
</dbReference>
<evidence type="ECO:0000313" key="2">
    <source>
        <dbReference type="EMBL" id="APX11983.1"/>
    </source>
</evidence>
<dbReference type="AlphaFoldDB" id="A0A1P8MVG0"/>
<dbReference type="InterPro" id="IPR045361">
    <property type="entry name" value="CIS_tube_prot_N"/>
</dbReference>
<dbReference type="Pfam" id="PF19266">
    <property type="entry name" value="CIS_tube"/>
    <property type="match status" value="1"/>
</dbReference>
<keyword evidence="3" id="KW-1185">Reference proteome</keyword>
<reference evidence="2 3" key="1">
    <citation type="submission" date="2017-01" db="EMBL/GenBank/DDBJ databases">
        <title>Complete genome of Tateyamaria omphalii DOK1-4 isolated from seawater in Dokdo.</title>
        <authorList>
            <person name="Kim J.H."/>
            <person name="Chi W.-J."/>
        </authorList>
    </citation>
    <scope>NUCLEOTIDE SEQUENCE [LARGE SCALE GENOMIC DNA]</scope>
    <source>
        <strain evidence="2 3">DOK1-4</strain>
    </source>
</reference>
<dbReference type="KEGG" id="tom:BWR18_10065"/>
<name>A0A1P8MVG0_9RHOB</name>
<feature type="domain" description="LysM" evidence="1">
    <location>
        <begin position="186"/>
        <end position="233"/>
    </location>
</feature>
<dbReference type="Pfam" id="PF01476">
    <property type="entry name" value="LysM"/>
    <property type="match status" value="1"/>
</dbReference>
<sequence>MQNVTQATIFADWGNGRTEPYPVQYNPAELTFEKSAQYGAVNLPGLDAPLQQFVRNEAEQLSFDLFFDTTDKGMGPGANSVTSETDKIFRLIRVDGTSHAPAVVTFCWNDKFPGSDLSAPQTRGGNGGNLNRNSFRGVIKNIRQRFTLFSSEGIPLRATLSVTMLEFRPLETQLRELGLSSPDRTHGHVLETGDTLSSVANDYYGQPRDWREVALDNGIEDPRRVPVGRTISVPAIT</sequence>
<dbReference type="RefSeq" id="WP_076627929.1">
    <property type="nucleotide sequence ID" value="NZ_CP019312.1"/>
</dbReference>